<dbReference type="InterPro" id="IPR029751">
    <property type="entry name" value="Ribosomal_L25_dom"/>
</dbReference>
<feature type="domain" description="Large ribosomal subunit protein bL25 beta" evidence="7">
    <location>
        <begin position="100"/>
        <end position="181"/>
    </location>
</feature>
<evidence type="ECO:0000313" key="9">
    <source>
        <dbReference type="Proteomes" id="UP000267798"/>
    </source>
</evidence>
<evidence type="ECO:0000256" key="5">
    <source>
        <dbReference type="HAMAP-Rule" id="MF_01334"/>
    </source>
</evidence>
<dbReference type="PANTHER" id="PTHR33284">
    <property type="entry name" value="RIBOSOMAL PROTEIN L25/GLN-TRNA SYNTHETASE, ANTI-CODON-BINDING DOMAIN-CONTAINING PROTEIN"/>
    <property type="match status" value="1"/>
</dbReference>
<dbReference type="Proteomes" id="UP000267798">
    <property type="component" value="Unassembled WGS sequence"/>
</dbReference>
<dbReference type="InterPro" id="IPR020056">
    <property type="entry name" value="Rbsml_bL25/Gln-tRNA_synth_N"/>
</dbReference>
<comment type="similarity">
    <text evidence="5">Belongs to the bacterial ribosomal protein bL25 family. CTC subfamily.</text>
</comment>
<comment type="subunit">
    <text evidence="5">Part of the 50S ribosomal subunit; part of the 5S rRNA/L5/L18/L25 subcomplex. Contacts the 5S rRNA. Binds to the 5S rRNA independently of L5 and L18.</text>
</comment>
<name>A0A3A6PBX0_9BACL</name>
<dbReference type="AlphaFoldDB" id="A0A3A6PBX0"/>
<dbReference type="InterPro" id="IPR001021">
    <property type="entry name" value="Ribosomal_bL25_long"/>
</dbReference>
<protein>
    <recommendedName>
        <fullName evidence="5">Large ribosomal subunit protein bL25</fullName>
    </recommendedName>
    <alternativeName>
        <fullName evidence="5">General stress protein CTC</fullName>
    </alternativeName>
</protein>
<keyword evidence="3 5" id="KW-0689">Ribosomal protein</keyword>
<keyword evidence="4 5" id="KW-0687">Ribonucleoprotein</keyword>
<evidence type="ECO:0000256" key="4">
    <source>
        <dbReference type="ARBA" id="ARBA00023274"/>
    </source>
</evidence>
<comment type="caution">
    <text evidence="8">The sequence shown here is derived from an EMBL/GenBank/DDBJ whole genome shotgun (WGS) entry which is preliminary data.</text>
</comment>
<dbReference type="InterPro" id="IPR011035">
    <property type="entry name" value="Ribosomal_bL25/Gln-tRNA_synth"/>
</dbReference>
<dbReference type="GO" id="GO:0008097">
    <property type="term" value="F:5S rRNA binding"/>
    <property type="evidence" value="ECO:0007669"/>
    <property type="project" value="InterPro"/>
</dbReference>
<dbReference type="GO" id="GO:0006412">
    <property type="term" value="P:translation"/>
    <property type="evidence" value="ECO:0007669"/>
    <property type="project" value="UniProtKB-UniRule"/>
</dbReference>
<evidence type="ECO:0000256" key="3">
    <source>
        <dbReference type="ARBA" id="ARBA00022980"/>
    </source>
</evidence>
<dbReference type="OrthoDB" id="9790002at2"/>
<dbReference type="Gene3D" id="2.40.240.10">
    <property type="entry name" value="Ribosomal Protein L25, Chain P"/>
    <property type="match status" value="1"/>
</dbReference>
<keyword evidence="9" id="KW-1185">Reference proteome</keyword>
<comment type="function">
    <text evidence="5">This is one of the proteins that binds to the 5S RNA in the ribosome where it forms part of the central protuberance.</text>
</comment>
<dbReference type="CDD" id="cd00495">
    <property type="entry name" value="Ribosomal_L25_TL5_CTC"/>
    <property type="match status" value="1"/>
</dbReference>
<dbReference type="PANTHER" id="PTHR33284:SF1">
    <property type="entry name" value="RIBOSOMAL PROTEIN L25_GLN-TRNA SYNTHETASE, ANTI-CODON-BINDING DOMAIN-CONTAINING PROTEIN"/>
    <property type="match status" value="1"/>
</dbReference>
<gene>
    <name evidence="5" type="primary">rplY</name>
    <name evidence="5" type="synonym">ctc</name>
    <name evidence="8" type="ORF">D3P09_24755</name>
</gene>
<evidence type="ECO:0000313" key="8">
    <source>
        <dbReference type="EMBL" id="RJX37196.1"/>
    </source>
</evidence>
<dbReference type="InterPro" id="IPR020930">
    <property type="entry name" value="Ribosomal_uL5_bac-type"/>
</dbReference>
<evidence type="ECO:0000256" key="1">
    <source>
        <dbReference type="ARBA" id="ARBA00022730"/>
    </source>
</evidence>
<dbReference type="InterPro" id="IPR037121">
    <property type="entry name" value="Ribosomal_bL25_C"/>
</dbReference>
<dbReference type="EMBL" id="QXQB01000007">
    <property type="protein sequence ID" value="RJX37196.1"/>
    <property type="molecule type" value="Genomic_DNA"/>
</dbReference>
<keyword evidence="1 5" id="KW-0699">rRNA-binding</keyword>
<dbReference type="GO" id="GO:0003735">
    <property type="term" value="F:structural constituent of ribosome"/>
    <property type="evidence" value="ECO:0007669"/>
    <property type="project" value="InterPro"/>
</dbReference>
<evidence type="ECO:0000256" key="2">
    <source>
        <dbReference type="ARBA" id="ARBA00022884"/>
    </source>
</evidence>
<evidence type="ECO:0000259" key="7">
    <source>
        <dbReference type="Pfam" id="PF14693"/>
    </source>
</evidence>
<keyword evidence="2 5" id="KW-0694">RNA-binding</keyword>
<reference evidence="8 9" key="1">
    <citation type="submission" date="2018-09" db="EMBL/GenBank/DDBJ databases">
        <title>Paenibacillus aracenensis nov. sp. isolated from a cave in southern Spain.</title>
        <authorList>
            <person name="Jurado V."/>
            <person name="Gutierrez-Patricio S."/>
            <person name="Gonzalez-Pimentel J.L."/>
            <person name="Miller A.Z."/>
            <person name="Laiz L."/>
            <person name="Saiz-Jimenez C."/>
        </authorList>
    </citation>
    <scope>NUCLEOTIDE SEQUENCE [LARGE SCALE GENOMIC DNA]</scope>
    <source>
        <strain evidence="8 9">JCM 19203</strain>
    </source>
</reference>
<dbReference type="HAMAP" id="MF_01334">
    <property type="entry name" value="Ribosomal_bL25_CTC"/>
    <property type="match status" value="1"/>
</dbReference>
<dbReference type="Pfam" id="PF01386">
    <property type="entry name" value="Ribosomal_L25p"/>
    <property type="match status" value="1"/>
</dbReference>
<evidence type="ECO:0000259" key="6">
    <source>
        <dbReference type="Pfam" id="PF01386"/>
    </source>
</evidence>
<dbReference type="GO" id="GO:0022625">
    <property type="term" value="C:cytosolic large ribosomal subunit"/>
    <property type="evidence" value="ECO:0007669"/>
    <property type="project" value="TreeGrafter"/>
</dbReference>
<dbReference type="Pfam" id="PF14693">
    <property type="entry name" value="Ribosomal_TL5_C"/>
    <property type="match status" value="1"/>
</dbReference>
<accession>A0A3A6PBX0</accession>
<dbReference type="NCBIfam" id="TIGR00731">
    <property type="entry name" value="bL25_bact_ctc"/>
    <property type="match status" value="1"/>
</dbReference>
<dbReference type="RefSeq" id="WP_120114193.1">
    <property type="nucleotide sequence ID" value="NZ_QXQB01000007.1"/>
</dbReference>
<dbReference type="Gene3D" id="2.170.120.20">
    <property type="entry name" value="Ribosomal protein L25, beta domain"/>
    <property type="match status" value="1"/>
</dbReference>
<feature type="domain" description="Large ribosomal subunit protein bL25 L25" evidence="6">
    <location>
        <begin position="6"/>
        <end position="91"/>
    </location>
</feature>
<sequence>MAKSLLAEKRTHMNTSALRNLRHSGRIPGIVFGRNKSNEMIHISAIEFQRWLRQDGSGIIQLELEGNMQLPVLLEDLQRHPVTQDVIHIDFQHVQSNESVRTKVAVKFLGTAVGTKSGGVVQIHKEFIEVETLPQHLPNVIELDISGMDIGESLYIRDVEFAPEVTVLSGANDFLVSVAKP</sequence>
<proteinExistence type="inferred from homology"/>
<organism evidence="8 9">
    <name type="scientific">Paenibacillus pinisoli</name>
    <dbReference type="NCBI Taxonomy" id="1276110"/>
    <lineage>
        <taxon>Bacteria</taxon>
        <taxon>Bacillati</taxon>
        <taxon>Bacillota</taxon>
        <taxon>Bacilli</taxon>
        <taxon>Bacillales</taxon>
        <taxon>Paenibacillaceae</taxon>
        <taxon>Paenibacillus</taxon>
    </lineage>
</organism>
<dbReference type="SUPFAM" id="SSF50715">
    <property type="entry name" value="Ribosomal protein L25-like"/>
    <property type="match status" value="1"/>
</dbReference>
<dbReference type="InterPro" id="IPR020057">
    <property type="entry name" value="Ribosomal_bL25_b-dom"/>
</dbReference>